<dbReference type="Gene3D" id="2.30.330.10">
    <property type="entry name" value="SpoA-like"/>
    <property type="match status" value="1"/>
</dbReference>
<comment type="similarity">
    <text evidence="2">Belongs to the FliN/MopA/SpaO family.</text>
</comment>
<comment type="caution">
    <text evidence="10">The sequence shown here is derived from an EMBL/GenBank/DDBJ whole genome shotgun (WGS) entry which is preliminary data.</text>
</comment>
<dbReference type="NCBIfam" id="TIGR02480">
    <property type="entry name" value="fliN"/>
    <property type="match status" value="1"/>
</dbReference>
<name>A0A932I0Y0_UNCTE</name>
<dbReference type="InterPro" id="IPR001172">
    <property type="entry name" value="FliN_T3SS_HrcQb"/>
</dbReference>
<dbReference type="InterPro" id="IPR012826">
    <property type="entry name" value="FliN"/>
</dbReference>
<evidence type="ECO:0000256" key="8">
    <source>
        <dbReference type="SAM" id="MobiDB-lite"/>
    </source>
</evidence>
<feature type="domain" description="Flagellar motor switch protein FliN-like C-terminal" evidence="9">
    <location>
        <begin position="63"/>
        <end position="133"/>
    </location>
</feature>
<keyword evidence="10" id="KW-0282">Flagellum</keyword>
<keyword evidence="6" id="KW-0283">Flagellar rotation</keyword>
<evidence type="ECO:0000256" key="5">
    <source>
        <dbReference type="ARBA" id="ARBA00022500"/>
    </source>
</evidence>
<feature type="compositionally biased region" description="Basic and acidic residues" evidence="8">
    <location>
        <begin position="1"/>
        <end position="10"/>
    </location>
</feature>
<dbReference type="SUPFAM" id="SSF101801">
    <property type="entry name" value="Surface presentation of antigens (SPOA)"/>
    <property type="match status" value="1"/>
</dbReference>
<dbReference type="PANTHER" id="PTHR43484:SF1">
    <property type="entry name" value="FLAGELLAR MOTOR SWITCH PROTEIN FLIN"/>
    <property type="match status" value="1"/>
</dbReference>
<keyword evidence="4" id="KW-1003">Cell membrane</keyword>
<reference evidence="10" key="1">
    <citation type="submission" date="2020-07" db="EMBL/GenBank/DDBJ databases">
        <title>Huge and variable diversity of episymbiotic CPR bacteria and DPANN archaea in groundwater ecosystems.</title>
        <authorList>
            <person name="He C.Y."/>
            <person name="Keren R."/>
            <person name="Whittaker M."/>
            <person name="Farag I.F."/>
            <person name="Doudna J."/>
            <person name="Cate J.H.D."/>
            <person name="Banfield J.F."/>
        </authorList>
    </citation>
    <scope>NUCLEOTIDE SEQUENCE</scope>
    <source>
        <strain evidence="10">NC_groundwater_763_Ag_S-0.2um_68_21</strain>
    </source>
</reference>
<keyword evidence="5" id="KW-0145">Chemotaxis</keyword>
<comment type="subcellular location">
    <subcellularLocation>
        <location evidence="1">Cell membrane</location>
        <topology evidence="1">Peripheral membrane protein</topology>
        <orientation evidence="1">Cytoplasmic side</orientation>
    </subcellularLocation>
</comment>
<dbReference type="GO" id="GO:0003774">
    <property type="term" value="F:cytoskeletal motor activity"/>
    <property type="evidence" value="ECO:0007669"/>
    <property type="project" value="InterPro"/>
</dbReference>
<dbReference type="AlphaFoldDB" id="A0A932I0Y0"/>
<evidence type="ECO:0000256" key="7">
    <source>
        <dbReference type="ARBA" id="ARBA00023136"/>
    </source>
</evidence>
<evidence type="ECO:0000313" key="11">
    <source>
        <dbReference type="Proteomes" id="UP000782312"/>
    </source>
</evidence>
<keyword evidence="10" id="KW-0966">Cell projection</keyword>
<dbReference type="GO" id="GO:0006935">
    <property type="term" value="P:chemotaxis"/>
    <property type="evidence" value="ECO:0007669"/>
    <property type="project" value="UniProtKB-KW"/>
</dbReference>
<evidence type="ECO:0000256" key="4">
    <source>
        <dbReference type="ARBA" id="ARBA00022475"/>
    </source>
</evidence>
<keyword evidence="7" id="KW-0472">Membrane</keyword>
<dbReference type="Pfam" id="PF01052">
    <property type="entry name" value="FliMN_C"/>
    <property type="match status" value="1"/>
</dbReference>
<gene>
    <name evidence="10" type="primary">fliN</name>
    <name evidence="10" type="ORF">HYZ11_15255</name>
</gene>
<dbReference type="GO" id="GO:0009425">
    <property type="term" value="C:bacterial-type flagellum basal body"/>
    <property type="evidence" value="ECO:0007669"/>
    <property type="project" value="InterPro"/>
</dbReference>
<protein>
    <recommendedName>
        <fullName evidence="3">Flagellar motor switch protein FliN</fullName>
    </recommendedName>
</protein>
<evidence type="ECO:0000256" key="6">
    <source>
        <dbReference type="ARBA" id="ARBA00022779"/>
    </source>
</evidence>
<dbReference type="GO" id="GO:0071973">
    <property type="term" value="P:bacterial-type flagellum-dependent cell motility"/>
    <property type="evidence" value="ECO:0007669"/>
    <property type="project" value="InterPro"/>
</dbReference>
<sequence length="143" mass="14735">MSEGGDKELDPGADPAADPGAGMDPGAIMAAVGTEEAGEPGWAGEGGGVAAGMDEAGPINIDLIMDLPLQVVVELGRTKMLINDLLQIGQGSVIELNKQVGEPLDILVNGKLVARGEVVVVREKFGIRITDVISPIERIKQLG</sequence>
<dbReference type="EMBL" id="JACPUR010000037">
    <property type="protein sequence ID" value="MBI3128962.1"/>
    <property type="molecule type" value="Genomic_DNA"/>
</dbReference>
<dbReference type="InterPro" id="IPR036429">
    <property type="entry name" value="SpoA-like_sf"/>
</dbReference>
<evidence type="ECO:0000256" key="2">
    <source>
        <dbReference type="ARBA" id="ARBA00009226"/>
    </source>
</evidence>
<evidence type="ECO:0000259" key="9">
    <source>
        <dbReference type="Pfam" id="PF01052"/>
    </source>
</evidence>
<accession>A0A932I0Y0</accession>
<feature type="compositionally biased region" description="Low complexity" evidence="8">
    <location>
        <begin position="12"/>
        <end position="26"/>
    </location>
</feature>
<proteinExistence type="inferred from homology"/>
<evidence type="ECO:0000313" key="10">
    <source>
        <dbReference type="EMBL" id="MBI3128962.1"/>
    </source>
</evidence>
<feature type="region of interest" description="Disordered" evidence="8">
    <location>
        <begin position="1"/>
        <end position="26"/>
    </location>
</feature>
<evidence type="ECO:0000256" key="1">
    <source>
        <dbReference type="ARBA" id="ARBA00004413"/>
    </source>
</evidence>
<dbReference type="GO" id="GO:0005886">
    <property type="term" value="C:plasma membrane"/>
    <property type="evidence" value="ECO:0007669"/>
    <property type="project" value="UniProtKB-SubCell"/>
</dbReference>
<dbReference type="Proteomes" id="UP000782312">
    <property type="component" value="Unassembled WGS sequence"/>
</dbReference>
<dbReference type="InterPro" id="IPR051469">
    <property type="entry name" value="FliN/MopA/SpaO"/>
</dbReference>
<dbReference type="PRINTS" id="PR00956">
    <property type="entry name" value="FLGMOTORFLIN"/>
</dbReference>
<evidence type="ECO:0000256" key="3">
    <source>
        <dbReference type="ARBA" id="ARBA00021897"/>
    </source>
</evidence>
<dbReference type="InterPro" id="IPR001543">
    <property type="entry name" value="FliN-like_C"/>
</dbReference>
<dbReference type="PANTHER" id="PTHR43484">
    <property type="match status" value="1"/>
</dbReference>
<organism evidence="10 11">
    <name type="scientific">Tectimicrobiota bacterium</name>
    <dbReference type="NCBI Taxonomy" id="2528274"/>
    <lineage>
        <taxon>Bacteria</taxon>
        <taxon>Pseudomonadati</taxon>
        <taxon>Nitrospinota/Tectimicrobiota group</taxon>
        <taxon>Candidatus Tectimicrobiota</taxon>
    </lineage>
</organism>
<keyword evidence="10" id="KW-0969">Cilium</keyword>